<sequence>MPRKSGISPKAERDQLRERMRGLGCSAAQIAAEMARRFNLRPRVAWRHALGWTQWKLAQRYNTAHPGAKLSDNRVSEYESWPHGGVQPSVHYLANLAAVFGCGCTPSQLVDADDLEHLGPADRSLFTMFPHGDLLALPAPAVTAASPLHSMRSDSIHFDLGSAHQDVAPVPVRGGRRVVRCDAQGLPIREEVVMAADESARFRRWSATTNVDDDVLEQMAADVADIAARYLIDPPAPLFSRLLGARDDMFALIAGRQQPKHTMDLYKVAGQICALLAHATADLGHGHAAQTHARTALHCAEQAGYTPLRVYIRWVQSNVAYWDGRFHEAAQLVEAALPDATGGTALLRLVSQQARINAARRRPDEVKQALAIAESAPIEPGVDEPGVLAFAPGKAAYYASEAHRALGGTEHMEAAVAWAASAVDQFTAESQPNAQFVAAARIDLARAHLARGDLDALGEQLSPVLRSTVAEHRTVPVMSRARSLSTLLEKRSDQDSRRVASLRDDLADFCTQHAVGPAELESGRAG</sequence>
<reference evidence="1 2" key="1">
    <citation type="submission" date="2021-03" db="EMBL/GenBank/DDBJ databases">
        <title>Sequencing the genomes of 1000 actinobacteria strains.</title>
        <authorList>
            <person name="Klenk H.-P."/>
        </authorList>
    </citation>
    <scope>NUCLEOTIDE SEQUENCE [LARGE SCALE GENOMIC DNA]</scope>
    <source>
        <strain evidence="1 2">DSM 46670</strain>
    </source>
</reference>
<dbReference type="InterPro" id="IPR011990">
    <property type="entry name" value="TPR-like_helical_dom_sf"/>
</dbReference>
<comment type="caution">
    <text evidence="1">The sequence shown here is derived from an EMBL/GenBank/DDBJ whole genome shotgun (WGS) entry which is preliminary data.</text>
</comment>
<dbReference type="Gene3D" id="1.25.40.10">
    <property type="entry name" value="Tetratricopeptide repeat domain"/>
    <property type="match status" value="1"/>
</dbReference>
<dbReference type="Proteomes" id="UP001519332">
    <property type="component" value="Unassembled WGS sequence"/>
</dbReference>
<dbReference type="Gene3D" id="1.10.260.40">
    <property type="entry name" value="lambda repressor-like DNA-binding domains"/>
    <property type="match status" value="1"/>
</dbReference>
<dbReference type="RefSeq" id="WP_209640019.1">
    <property type="nucleotide sequence ID" value="NZ_JAGINW010000001.1"/>
</dbReference>
<proteinExistence type="predicted"/>
<dbReference type="InterPro" id="IPR010982">
    <property type="entry name" value="Lambda_DNA-bd_dom_sf"/>
</dbReference>
<dbReference type="CDD" id="cd00093">
    <property type="entry name" value="HTH_XRE"/>
    <property type="match status" value="1"/>
</dbReference>
<dbReference type="EMBL" id="JAGINW010000001">
    <property type="protein sequence ID" value="MBP2323512.1"/>
    <property type="molecule type" value="Genomic_DNA"/>
</dbReference>
<name>A0ABS4TGG0_9PSEU</name>
<gene>
    <name evidence="1" type="ORF">JOF56_003897</name>
</gene>
<evidence type="ECO:0000313" key="1">
    <source>
        <dbReference type="EMBL" id="MBP2323512.1"/>
    </source>
</evidence>
<dbReference type="InterPro" id="IPR001387">
    <property type="entry name" value="Cro/C1-type_HTH"/>
</dbReference>
<accession>A0ABS4TGG0</accession>
<organism evidence="1 2">
    <name type="scientific">Kibdelosporangium banguiense</name>
    <dbReference type="NCBI Taxonomy" id="1365924"/>
    <lineage>
        <taxon>Bacteria</taxon>
        <taxon>Bacillati</taxon>
        <taxon>Actinomycetota</taxon>
        <taxon>Actinomycetes</taxon>
        <taxon>Pseudonocardiales</taxon>
        <taxon>Pseudonocardiaceae</taxon>
        <taxon>Kibdelosporangium</taxon>
    </lineage>
</organism>
<protein>
    <submittedName>
        <fullName evidence="1">Transcriptional regulator with XRE-family HTH domain</fullName>
    </submittedName>
</protein>
<evidence type="ECO:0000313" key="2">
    <source>
        <dbReference type="Proteomes" id="UP001519332"/>
    </source>
</evidence>
<keyword evidence="2" id="KW-1185">Reference proteome</keyword>